<proteinExistence type="predicted"/>
<organism evidence="1 2">
    <name type="scientific">Centaurea solstitialis</name>
    <name type="common">yellow star-thistle</name>
    <dbReference type="NCBI Taxonomy" id="347529"/>
    <lineage>
        <taxon>Eukaryota</taxon>
        <taxon>Viridiplantae</taxon>
        <taxon>Streptophyta</taxon>
        <taxon>Embryophyta</taxon>
        <taxon>Tracheophyta</taxon>
        <taxon>Spermatophyta</taxon>
        <taxon>Magnoliopsida</taxon>
        <taxon>eudicotyledons</taxon>
        <taxon>Gunneridae</taxon>
        <taxon>Pentapetalae</taxon>
        <taxon>asterids</taxon>
        <taxon>campanulids</taxon>
        <taxon>Asterales</taxon>
        <taxon>Asteraceae</taxon>
        <taxon>Carduoideae</taxon>
        <taxon>Cardueae</taxon>
        <taxon>Centaureinae</taxon>
        <taxon>Centaurea</taxon>
    </lineage>
</organism>
<name>A0AA38SZ92_9ASTR</name>
<dbReference type="AlphaFoldDB" id="A0AA38SZ92"/>
<protein>
    <submittedName>
        <fullName evidence="1">Uncharacterized protein</fullName>
    </submittedName>
</protein>
<evidence type="ECO:0000313" key="2">
    <source>
        <dbReference type="Proteomes" id="UP001172457"/>
    </source>
</evidence>
<keyword evidence="2" id="KW-1185">Reference proteome</keyword>
<accession>A0AA38SZ92</accession>
<dbReference type="EMBL" id="JARYMX010000006">
    <property type="protein sequence ID" value="KAJ9544621.1"/>
    <property type="molecule type" value="Genomic_DNA"/>
</dbReference>
<comment type="caution">
    <text evidence="1">The sequence shown here is derived from an EMBL/GenBank/DDBJ whole genome shotgun (WGS) entry which is preliminary data.</text>
</comment>
<dbReference type="Pfam" id="PF08284">
    <property type="entry name" value="RVP_2"/>
    <property type="match status" value="1"/>
</dbReference>
<reference evidence="1" key="1">
    <citation type="submission" date="2023-03" db="EMBL/GenBank/DDBJ databases">
        <title>Chromosome-scale reference genome and RAD-based genetic map of yellow starthistle (Centaurea solstitialis) reveal putative structural variation and QTLs associated with invader traits.</title>
        <authorList>
            <person name="Reatini B."/>
            <person name="Cang F.A."/>
            <person name="Jiang Q."/>
            <person name="Mckibben M.T.W."/>
            <person name="Barker M.S."/>
            <person name="Rieseberg L.H."/>
            <person name="Dlugosch K.M."/>
        </authorList>
    </citation>
    <scope>NUCLEOTIDE SEQUENCE</scope>
    <source>
        <strain evidence="1">CAN-66</strain>
        <tissue evidence="1">Leaf</tissue>
    </source>
</reference>
<sequence>MIDLKIETALAARNLEAKRAVLVVIEFIAEKIQEVENVYNEYTVEIFKVKFWINLISSSMKEINVRIDMDWLSRN</sequence>
<gene>
    <name evidence="1" type="ORF">OSB04_024328</name>
</gene>
<dbReference type="Proteomes" id="UP001172457">
    <property type="component" value="Chromosome 6"/>
</dbReference>
<evidence type="ECO:0000313" key="1">
    <source>
        <dbReference type="EMBL" id="KAJ9544621.1"/>
    </source>
</evidence>